<protein>
    <submittedName>
        <fullName evidence="1">Bmp family protein</fullName>
    </submittedName>
</protein>
<reference evidence="1 2" key="1">
    <citation type="journal article" date="2011" name="PLoS Pathog.">
        <title>Dynamic evolution of pathogenicity revealed by sequencing and comparative genomics of 19 Pseudomonas syringae isolates.</title>
        <authorList>
            <person name="Baltrus D.A."/>
            <person name="Nishimura M.T."/>
            <person name="Romanchuk A."/>
            <person name="Chang J.H."/>
            <person name="Mukhtar M.S."/>
            <person name="Cherkis K."/>
            <person name="Roach J."/>
            <person name="Grant S.R."/>
            <person name="Jones C.D."/>
            <person name="Dangl J.L."/>
        </authorList>
    </citation>
    <scope>NUCLEOTIDE SEQUENCE [LARGE SCALE GENOMIC DNA]</scope>
    <source>
        <strain evidence="1 2">301020</strain>
    </source>
</reference>
<gene>
    <name evidence="1" type="ORF">PSYMO_37891</name>
</gene>
<comment type="caution">
    <text evidence="1">The sequence shown here is derived from an EMBL/GenBank/DDBJ whole genome shotgun (WGS) entry which is preliminary data.</text>
</comment>
<accession>A0A656GMJ1</accession>
<evidence type="ECO:0000313" key="2">
    <source>
        <dbReference type="Proteomes" id="UP000003465"/>
    </source>
</evidence>
<dbReference type="Proteomes" id="UP000003465">
    <property type="component" value="Unassembled WGS sequence"/>
</dbReference>
<dbReference type="EMBL" id="AEAG01003094">
    <property type="protein sequence ID" value="EGH26948.1"/>
    <property type="molecule type" value="Genomic_DNA"/>
</dbReference>
<feature type="non-terminal residue" evidence="1">
    <location>
        <position position="1"/>
    </location>
</feature>
<proteinExistence type="predicted"/>
<evidence type="ECO:0000313" key="1">
    <source>
        <dbReference type="EMBL" id="EGH26948.1"/>
    </source>
</evidence>
<name>A0A656GMJ1_PSEA0</name>
<sequence>AQRIADIFRQDGATLIFPTSFGYFEPHVVKVAKKY</sequence>
<organism evidence="1 2">
    <name type="scientific">Pseudomonas amygdali pv. mori str. 301020</name>
    <dbReference type="NCBI Taxonomy" id="629261"/>
    <lineage>
        <taxon>Bacteria</taxon>
        <taxon>Pseudomonadati</taxon>
        <taxon>Pseudomonadota</taxon>
        <taxon>Gammaproteobacteria</taxon>
        <taxon>Pseudomonadales</taxon>
        <taxon>Pseudomonadaceae</taxon>
        <taxon>Pseudomonas</taxon>
        <taxon>Pseudomonas amygdali</taxon>
    </lineage>
</organism>
<dbReference type="AlphaFoldDB" id="A0A656GMJ1"/>
<feature type="non-terminal residue" evidence="1">
    <location>
        <position position="35"/>
    </location>
</feature>